<accession>A0A1I1W4U9</accession>
<evidence type="ECO:0000256" key="9">
    <source>
        <dbReference type="ARBA" id="ARBA00023139"/>
    </source>
</evidence>
<reference evidence="15" key="1">
    <citation type="submission" date="2016-10" db="EMBL/GenBank/DDBJ databases">
        <authorList>
            <person name="Varghese N."/>
            <person name="Submissions S."/>
        </authorList>
    </citation>
    <scope>NUCLEOTIDE SEQUENCE [LARGE SCALE GENOMIC DNA]</scope>
    <source>
        <strain evidence="15">CGMCC 1.12041</strain>
    </source>
</reference>
<keyword evidence="12 14" id="KW-0449">Lipoprotein</keyword>
<keyword evidence="5" id="KW-0813">Transport</keyword>
<keyword evidence="10" id="KW-0143">Chaperone</keyword>
<evidence type="ECO:0000256" key="6">
    <source>
        <dbReference type="ARBA" id="ARBA00022729"/>
    </source>
</evidence>
<protein>
    <recommendedName>
        <fullName evidence="4">Outer-membrane lipoprotein LolB</fullName>
    </recommendedName>
</protein>
<evidence type="ECO:0000256" key="7">
    <source>
        <dbReference type="ARBA" id="ARBA00022927"/>
    </source>
</evidence>
<dbReference type="EMBL" id="FOLD01000043">
    <property type="protein sequence ID" value="SFD88000.1"/>
    <property type="molecule type" value="Genomic_DNA"/>
</dbReference>
<proteinExistence type="inferred from homology"/>
<name>A0A1I1W4U9_9BURK</name>
<dbReference type="InterPro" id="IPR029046">
    <property type="entry name" value="LolA/LolB/LppX"/>
</dbReference>
<sequence length="213" mass="22681">MRPAGPLLLTKSTMPITRRLSLLAASAAFLALAGCATTASTNVATVGAYRDSVDLSGRLSVNYQKDGKVESLTGNFDWTQRPGRVDVTLANPLGQTMATIAVTPQSATLTQAGRAPLSADNIDSLTQRTLGWPLPVSGLRDWLQGYAVDAQGQRFTASPANNTVVTRDGWRLRFVEWQDANAAQPTPRLIHADRAAAGDIQDLAIRIVVNPAS</sequence>
<keyword evidence="9" id="KW-0564">Palmitate</keyword>
<evidence type="ECO:0000313" key="15">
    <source>
        <dbReference type="Proteomes" id="UP000198639"/>
    </source>
</evidence>
<evidence type="ECO:0000256" key="11">
    <source>
        <dbReference type="ARBA" id="ARBA00023237"/>
    </source>
</evidence>
<organism evidence="14 15">
    <name type="scientific">Massilia yuzhufengensis</name>
    <dbReference type="NCBI Taxonomy" id="1164594"/>
    <lineage>
        <taxon>Bacteria</taxon>
        <taxon>Pseudomonadati</taxon>
        <taxon>Pseudomonadota</taxon>
        <taxon>Betaproteobacteria</taxon>
        <taxon>Burkholderiales</taxon>
        <taxon>Oxalobacteraceae</taxon>
        <taxon>Telluria group</taxon>
        <taxon>Massilia</taxon>
    </lineage>
</organism>
<comment type="similarity">
    <text evidence="2">Belongs to the LolB family.</text>
</comment>
<evidence type="ECO:0000256" key="8">
    <source>
        <dbReference type="ARBA" id="ARBA00023136"/>
    </source>
</evidence>
<feature type="chain" id="PRO_5011543453" description="Outer-membrane lipoprotein LolB" evidence="13">
    <location>
        <begin position="34"/>
        <end position="213"/>
    </location>
</feature>
<keyword evidence="7" id="KW-0653">Protein transport</keyword>
<keyword evidence="15" id="KW-1185">Reference proteome</keyword>
<dbReference type="NCBIfam" id="TIGR00548">
    <property type="entry name" value="lolB"/>
    <property type="match status" value="1"/>
</dbReference>
<dbReference type="GO" id="GO:0015031">
    <property type="term" value="P:protein transport"/>
    <property type="evidence" value="ECO:0007669"/>
    <property type="project" value="UniProtKB-KW"/>
</dbReference>
<dbReference type="SUPFAM" id="SSF89392">
    <property type="entry name" value="Prokaryotic lipoproteins and lipoprotein localization factors"/>
    <property type="match status" value="1"/>
</dbReference>
<dbReference type="Proteomes" id="UP000198639">
    <property type="component" value="Unassembled WGS sequence"/>
</dbReference>
<evidence type="ECO:0000256" key="10">
    <source>
        <dbReference type="ARBA" id="ARBA00023186"/>
    </source>
</evidence>
<dbReference type="STRING" id="1164594.SAMN05216204_14328"/>
<dbReference type="Gene3D" id="2.50.20.10">
    <property type="entry name" value="Lipoprotein localisation LolA/LolB/LppX"/>
    <property type="match status" value="1"/>
</dbReference>
<comment type="subunit">
    <text evidence="3">Monomer.</text>
</comment>
<comment type="subcellular location">
    <subcellularLocation>
        <location evidence="1">Cell outer membrane</location>
        <topology evidence="1">Lipid-anchor</topology>
    </subcellularLocation>
</comment>
<dbReference type="Pfam" id="PF03550">
    <property type="entry name" value="LolB"/>
    <property type="match status" value="1"/>
</dbReference>
<dbReference type="GO" id="GO:0009279">
    <property type="term" value="C:cell outer membrane"/>
    <property type="evidence" value="ECO:0007669"/>
    <property type="project" value="UniProtKB-SubCell"/>
</dbReference>
<keyword evidence="6 13" id="KW-0732">Signal</keyword>
<dbReference type="CDD" id="cd16326">
    <property type="entry name" value="LolB"/>
    <property type="match status" value="1"/>
</dbReference>
<keyword evidence="11" id="KW-0998">Cell outer membrane</keyword>
<evidence type="ECO:0000256" key="4">
    <source>
        <dbReference type="ARBA" id="ARBA00016202"/>
    </source>
</evidence>
<evidence type="ECO:0000256" key="2">
    <source>
        <dbReference type="ARBA" id="ARBA00009696"/>
    </source>
</evidence>
<dbReference type="InterPro" id="IPR004565">
    <property type="entry name" value="OM_lipoprot_LolB"/>
</dbReference>
<evidence type="ECO:0000256" key="5">
    <source>
        <dbReference type="ARBA" id="ARBA00022448"/>
    </source>
</evidence>
<evidence type="ECO:0000313" key="14">
    <source>
        <dbReference type="EMBL" id="SFD88000.1"/>
    </source>
</evidence>
<dbReference type="PROSITE" id="PS51257">
    <property type="entry name" value="PROKAR_LIPOPROTEIN"/>
    <property type="match status" value="1"/>
</dbReference>
<gene>
    <name evidence="14" type="ORF">SAMN05216204_14328</name>
</gene>
<evidence type="ECO:0000256" key="12">
    <source>
        <dbReference type="ARBA" id="ARBA00023288"/>
    </source>
</evidence>
<feature type="signal peptide" evidence="13">
    <location>
        <begin position="1"/>
        <end position="33"/>
    </location>
</feature>
<evidence type="ECO:0000256" key="3">
    <source>
        <dbReference type="ARBA" id="ARBA00011245"/>
    </source>
</evidence>
<evidence type="ECO:0000256" key="13">
    <source>
        <dbReference type="SAM" id="SignalP"/>
    </source>
</evidence>
<dbReference type="AlphaFoldDB" id="A0A1I1W4U9"/>
<evidence type="ECO:0000256" key="1">
    <source>
        <dbReference type="ARBA" id="ARBA00004459"/>
    </source>
</evidence>
<keyword evidence="8" id="KW-0472">Membrane</keyword>